<gene>
    <name evidence="8" type="ORF">ACFFII_11480</name>
</gene>
<feature type="transmembrane region" description="Helical" evidence="7">
    <location>
        <begin position="77"/>
        <end position="96"/>
    </location>
</feature>
<dbReference type="PANTHER" id="PTHR33452">
    <property type="entry name" value="OXIDOREDUCTASE CATD-RELATED"/>
    <property type="match status" value="1"/>
</dbReference>
<reference evidence="8 9" key="1">
    <citation type="submission" date="2024-09" db="EMBL/GenBank/DDBJ databases">
        <authorList>
            <person name="Sun Q."/>
            <person name="Mori K."/>
        </authorList>
    </citation>
    <scope>NUCLEOTIDE SEQUENCE [LARGE SCALE GENOMIC DNA]</scope>
    <source>
        <strain evidence="8 9">KCTC 22789</strain>
    </source>
</reference>
<keyword evidence="4 7" id="KW-0812">Transmembrane</keyword>
<dbReference type="RefSeq" id="WP_377699018.1">
    <property type="nucleotide sequence ID" value="NZ_JBHLWE010000037.1"/>
</dbReference>
<comment type="caution">
    <text evidence="8">The sequence shown here is derived from an EMBL/GenBank/DDBJ whole genome shotgun (WGS) entry which is preliminary data.</text>
</comment>
<keyword evidence="9" id="KW-1185">Reference proteome</keyword>
<evidence type="ECO:0000313" key="8">
    <source>
        <dbReference type="EMBL" id="MFC0341381.1"/>
    </source>
</evidence>
<organism evidence="8 9">
    <name type="scientific">Paracoccus niistensis</name>
    <dbReference type="NCBI Taxonomy" id="632935"/>
    <lineage>
        <taxon>Bacteria</taxon>
        <taxon>Pseudomonadati</taxon>
        <taxon>Pseudomonadota</taxon>
        <taxon>Alphaproteobacteria</taxon>
        <taxon>Rhodobacterales</taxon>
        <taxon>Paracoccaceae</taxon>
        <taxon>Paracoccus</taxon>
    </lineage>
</organism>
<feature type="transmembrane region" description="Helical" evidence="7">
    <location>
        <begin position="12"/>
        <end position="31"/>
    </location>
</feature>
<evidence type="ECO:0000313" key="9">
    <source>
        <dbReference type="Proteomes" id="UP001589799"/>
    </source>
</evidence>
<feature type="transmembrane region" description="Helical" evidence="7">
    <location>
        <begin position="108"/>
        <end position="129"/>
    </location>
</feature>
<evidence type="ECO:0000256" key="3">
    <source>
        <dbReference type="ARBA" id="ARBA00022475"/>
    </source>
</evidence>
<dbReference type="InterPro" id="IPR032808">
    <property type="entry name" value="DoxX"/>
</dbReference>
<name>A0ABV6I5M1_9RHOB</name>
<dbReference type="Proteomes" id="UP001589799">
    <property type="component" value="Unassembled WGS sequence"/>
</dbReference>
<dbReference type="Pfam" id="PF07681">
    <property type="entry name" value="DoxX"/>
    <property type="match status" value="1"/>
</dbReference>
<comment type="similarity">
    <text evidence="2">Belongs to the DoxX family.</text>
</comment>
<evidence type="ECO:0000256" key="4">
    <source>
        <dbReference type="ARBA" id="ARBA00022692"/>
    </source>
</evidence>
<evidence type="ECO:0000256" key="6">
    <source>
        <dbReference type="ARBA" id="ARBA00023136"/>
    </source>
</evidence>
<protein>
    <submittedName>
        <fullName evidence="8">DoxX family protein</fullName>
    </submittedName>
</protein>
<feature type="transmembrane region" description="Helical" evidence="7">
    <location>
        <begin position="51"/>
        <end position="70"/>
    </location>
</feature>
<evidence type="ECO:0000256" key="1">
    <source>
        <dbReference type="ARBA" id="ARBA00004651"/>
    </source>
</evidence>
<keyword evidence="6 7" id="KW-0472">Membrane</keyword>
<keyword evidence="3" id="KW-1003">Cell membrane</keyword>
<dbReference type="EMBL" id="JBHLWE010000037">
    <property type="protein sequence ID" value="MFC0341381.1"/>
    <property type="molecule type" value="Genomic_DNA"/>
</dbReference>
<evidence type="ECO:0000256" key="5">
    <source>
        <dbReference type="ARBA" id="ARBA00022989"/>
    </source>
</evidence>
<evidence type="ECO:0000256" key="2">
    <source>
        <dbReference type="ARBA" id="ARBA00006679"/>
    </source>
</evidence>
<dbReference type="InterPro" id="IPR051907">
    <property type="entry name" value="DoxX-like_oxidoreductase"/>
</dbReference>
<sequence>MIDFKTAPQAIFALRVTTGLLFLVHGLIKLFVFTPAGTAGYFESLGLPGALSYLTMLVEIAGGIALILGVKARFVSAALVPMLLGAAVFGHGSFGFNWSNPNGGWEYPVMWAVVQAAIAALGDGAYALVPSGKTAGRVHYA</sequence>
<dbReference type="PANTHER" id="PTHR33452:SF1">
    <property type="entry name" value="INNER MEMBRANE PROTEIN YPHA-RELATED"/>
    <property type="match status" value="1"/>
</dbReference>
<keyword evidence="5 7" id="KW-1133">Transmembrane helix</keyword>
<proteinExistence type="inferred from homology"/>
<comment type="subcellular location">
    <subcellularLocation>
        <location evidence="1">Cell membrane</location>
        <topology evidence="1">Multi-pass membrane protein</topology>
    </subcellularLocation>
</comment>
<accession>A0ABV6I5M1</accession>
<evidence type="ECO:0000256" key="7">
    <source>
        <dbReference type="SAM" id="Phobius"/>
    </source>
</evidence>